<dbReference type="Proteomes" id="UP000667802">
    <property type="component" value="Unassembled WGS sequence"/>
</dbReference>
<reference evidence="2" key="1">
    <citation type="journal article" date="2021" name="Science">
        <title>Hunting the eagle killer: A cyanobacterial neurotoxin causes vacuolar myelinopathy.</title>
        <authorList>
            <person name="Breinlinger S."/>
            <person name="Phillips T.J."/>
            <person name="Haram B.N."/>
            <person name="Mares J."/>
            <person name="Martinez Yerena J.A."/>
            <person name="Hrouzek P."/>
            <person name="Sobotka R."/>
            <person name="Henderson W.M."/>
            <person name="Schmieder P."/>
            <person name="Williams S.M."/>
            <person name="Lauderdale J.D."/>
            <person name="Wilde H.D."/>
            <person name="Gerrin W."/>
            <person name="Kust A."/>
            <person name="Washington J.W."/>
            <person name="Wagner C."/>
            <person name="Geier B."/>
            <person name="Liebeke M."/>
            <person name="Enke H."/>
            <person name="Niedermeyer T.H.J."/>
            <person name="Wilde S.B."/>
        </authorList>
    </citation>
    <scope>NUCLEOTIDE SEQUENCE [LARGE SCALE GENOMIC DNA]</scope>
    <source>
        <strain evidence="2">Thurmond2011</strain>
    </source>
</reference>
<accession>A0AAP5M9Z8</accession>
<gene>
    <name evidence="1" type="ORF">G7B40_010340</name>
</gene>
<evidence type="ECO:0000313" key="2">
    <source>
        <dbReference type="Proteomes" id="UP000667802"/>
    </source>
</evidence>
<keyword evidence="2" id="KW-1185">Reference proteome</keyword>
<protein>
    <submittedName>
        <fullName evidence="1">Uncharacterized protein</fullName>
    </submittedName>
</protein>
<dbReference type="RefSeq" id="WP_208338980.1">
    <property type="nucleotide sequence ID" value="NZ_CAWQFN010000472.1"/>
</dbReference>
<proteinExistence type="predicted"/>
<dbReference type="EMBL" id="JAALHA020000003">
    <property type="protein sequence ID" value="MDR9894964.1"/>
    <property type="molecule type" value="Genomic_DNA"/>
</dbReference>
<dbReference type="AlphaFoldDB" id="A0AAP5M9Z8"/>
<sequence>MGWINANFLYVLTIIVYPGQQATEVGGQLLQDPKGVEKYMAQFLPGMILAGTQA</sequence>
<comment type="caution">
    <text evidence="1">The sequence shown here is derived from an EMBL/GenBank/DDBJ whole genome shotgun (WGS) entry which is preliminary data.</text>
</comment>
<name>A0AAP5M9Z8_9CYAN</name>
<organism evidence="1 2">
    <name type="scientific">Aetokthonos hydrillicola Thurmond2011</name>
    <dbReference type="NCBI Taxonomy" id="2712845"/>
    <lineage>
        <taxon>Bacteria</taxon>
        <taxon>Bacillati</taxon>
        <taxon>Cyanobacteriota</taxon>
        <taxon>Cyanophyceae</taxon>
        <taxon>Nostocales</taxon>
        <taxon>Hapalosiphonaceae</taxon>
        <taxon>Aetokthonos</taxon>
    </lineage>
</organism>
<evidence type="ECO:0000313" key="1">
    <source>
        <dbReference type="EMBL" id="MDR9894964.1"/>
    </source>
</evidence>